<organism evidence="3 4">
    <name type="scientific">Chryseobacterium populi</name>
    <dbReference type="NCBI Taxonomy" id="1144316"/>
    <lineage>
        <taxon>Bacteria</taxon>
        <taxon>Pseudomonadati</taxon>
        <taxon>Bacteroidota</taxon>
        <taxon>Flavobacteriia</taxon>
        <taxon>Flavobacteriales</taxon>
        <taxon>Weeksellaceae</taxon>
        <taxon>Chryseobacterium group</taxon>
        <taxon>Chryseobacterium</taxon>
    </lineage>
</organism>
<accession>J2K9I3</accession>
<evidence type="ECO:0000259" key="2">
    <source>
        <dbReference type="Pfam" id="PF14257"/>
    </source>
</evidence>
<feature type="transmembrane region" description="Helical" evidence="1">
    <location>
        <begin position="287"/>
        <end position="308"/>
    </location>
</feature>
<evidence type="ECO:0000256" key="1">
    <source>
        <dbReference type="SAM" id="Phobius"/>
    </source>
</evidence>
<protein>
    <recommendedName>
        <fullName evidence="2">DUF4349 domain-containing protein</fullName>
    </recommendedName>
</protein>
<gene>
    <name evidence="3" type="ORF">PMI13_03074</name>
</gene>
<proteinExistence type="predicted"/>
<dbReference type="EMBL" id="AKJY01000064">
    <property type="protein sequence ID" value="EJL69883.1"/>
    <property type="molecule type" value="Genomic_DNA"/>
</dbReference>
<dbReference type="RefSeq" id="WP_007845156.1">
    <property type="nucleotide sequence ID" value="NZ_AKJY01000064.1"/>
</dbReference>
<dbReference type="PATRIC" id="fig|1144316.3.peg.3094"/>
<dbReference type="Proteomes" id="UP000007509">
    <property type="component" value="Unassembled WGS sequence"/>
</dbReference>
<comment type="caution">
    <text evidence="3">The sequence shown here is derived from an EMBL/GenBank/DDBJ whole genome shotgun (WGS) entry which is preliminary data.</text>
</comment>
<keyword evidence="1" id="KW-0472">Membrane</keyword>
<evidence type="ECO:0000313" key="4">
    <source>
        <dbReference type="Proteomes" id="UP000007509"/>
    </source>
</evidence>
<dbReference type="OrthoDB" id="1274319at2"/>
<dbReference type="PROSITE" id="PS51257">
    <property type="entry name" value="PROKAR_LIPOPROTEIN"/>
    <property type="match status" value="1"/>
</dbReference>
<dbReference type="AlphaFoldDB" id="J2K9I3"/>
<keyword evidence="1" id="KW-0812">Transmembrane</keyword>
<keyword evidence="1" id="KW-1133">Transmembrane helix</keyword>
<keyword evidence="4" id="KW-1185">Reference proteome</keyword>
<evidence type="ECO:0000313" key="3">
    <source>
        <dbReference type="EMBL" id="EJL69883.1"/>
    </source>
</evidence>
<sequence length="319" mass="35734">MKKIILLITVSGTFIACKKGEATPSHMEKAIHSADSTATVVSETINSVNNSANAIFDSASIKIKKLEETGNEVKNKIEATSKIIDSLSEKISSAKLETKENKKDSTESIPEKVVVNVPVPKVIKETKVVYRDQPKKENYELNVPKNKMVKTGYLSISVDDAEAIKEMVKKEVRKNNGYIKSEELSYVVKEPVKNESLSHSETDQKVYYLQIKVPIQSFDTLINELSYNIGDIENKNIEVTGHHYEDNTICNLTVTLTDKTGSAKEPETFGEKSFAAISSGWNVITSIFLFILPLWPLFLIAGIGYYFYKKRNITNKNTH</sequence>
<dbReference type="Pfam" id="PF14257">
    <property type="entry name" value="DUF4349"/>
    <property type="match status" value="1"/>
</dbReference>
<dbReference type="InterPro" id="IPR025645">
    <property type="entry name" value="DUF4349"/>
</dbReference>
<feature type="domain" description="DUF4349" evidence="2">
    <location>
        <begin position="147"/>
        <end position="238"/>
    </location>
</feature>
<reference evidence="3 4" key="1">
    <citation type="journal article" date="2012" name="J. Bacteriol.">
        <title>Twenty-one genome sequences from Pseudomonas species and 19 genome sequences from diverse bacteria isolated from the rhizosphere and endosphere of Populus deltoides.</title>
        <authorList>
            <person name="Brown S.D."/>
            <person name="Utturkar S.M."/>
            <person name="Klingeman D.M."/>
            <person name="Johnson C.M."/>
            <person name="Martin S.L."/>
            <person name="Land M.L."/>
            <person name="Lu T.Y."/>
            <person name="Schadt C.W."/>
            <person name="Doktycz M.J."/>
            <person name="Pelletier D.A."/>
        </authorList>
    </citation>
    <scope>NUCLEOTIDE SEQUENCE [LARGE SCALE GENOMIC DNA]</scope>
    <source>
        <strain evidence="3 4">CF314</strain>
    </source>
</reference>
<name>J2K9I3_9FLAO</name>